<evidence type="ECO:0000313" key="2">
    <source>
        <dbReference type="Proteomes" id="UP000886757"/>
    </source>
</evidence>
<accession>A0A9D1ABP2</accession>
<gene>
    <name evidence="1" type="ORF">IAB31_06615</name>
</gene>
<organism evidence="1 2">
    <name type="scientific">Candidatus Choladousia intestinavium</name>
    <dbReference type="NCBI Taxonomy" id="2840727"/>
    <lineage>
        <taxon>Bacteria</taxon>
        <taxon>Bacillati</taxon>
        <taxon>Bacillota</taxon>
        <taxon>Clostridia</taxon>
        <taxon>Lachnospirales</taxon>
        <taxon>Lachnospiraceae</taxon>
        <taxon>Lachnospiraceae incertae sedis</taxon>
        <taxon>Candidatus Choladousia</taxon>
    </lineage>
</organism>
<evidence type="ECO:0008006" key="3">
    <source>
        <dbReference type="Google" id="ProtNLM"/>
    </source>
</evidence>
<dbReference type="PANTHER" id="PTHR38474:SF1">
    <property type="entry name" value="SLR0299 PROTEIN"/>
    <property type="match status" value="1"/>
</dbReference>
<comment type="caution">
    <text evidence="1">The sequence shown here is derived from an EMBL/GenBank/DDBJ whole genome shotgun (WGS) entry which is preliminary data.</text>
</comment>
<evidence type="ECO:0000313" key="1">
    <source>
        <dbReference type="EMBL" id="HIR13578.1"/>
    </source>
</evidence>
<reference evidence="1" key="2">
    <citation type="journal article" date="2021" name="PeerJ">
        <title>Extensive microbial diversity within the chicken gut microbiome revealed by metagenomics and culture.</title>
        <authorList>
            <person name="Gilroy R."/>
            <person name="Ravi A."/>
            <person name="Getino M."/>
            <person name="Pursley I."/>
            <person name="Horton D.L."/>
            <person name="Alikhan N.F."/>
            <person name="Baker D."/>
            <person name="Gharbi K."/>
            <person name="Hall N."/>
            <person name="Watson M."/>
            <person name="Adriaenssens E.M."/>
            <person name="Foster-Nyarko E."/>
            <person name="Jarju S."/>
            <person name="Secka A."/>
            <person name="Antonio M."/>
            <person name="Oren A."/>
            <person name="Chaudhuri R.R."/>
            <person name="La Ragione R."/>
            <person name="Hildebrand F."/>
            <person name="Pallen M.J."/>
        </authorList>
    </citation>
    <scope>NUCLEOTIDE SEQUENCE</scope>
    <source>
        <strain evidence="1">ChiSjej4B22-8148</strain>
    </source>
</reference>
<dbReference type="InterPro" id="IPR001707">
    <property type="entry name" value="Cmp_AcTrfase"/>
</dbReference>
<dbReference type="Gene3D" id="3.30.559.10">
    <property type="entry name" value="Chloramphenicol acetyltransferase-like domain"/>
    <property type="match status" value="1"/>
</dbReference>
<dbReference type="Proteomes" id="UP000886757">
    <property type="component" value="Unassembled WGS sequence"/>
</dbReference>
<dbReference type="InterPro" id="IPR023213">
    <property type="entry name" value="CAT-like_dom_sf"/>
</dbReference>
<dbReference type="GO" id="GO:0008811">
    <property type="term" value="F:chloramphenicol O-acetyltransferase activity"/>
    <property type="evidence" value="ECO:0007669"/>
    <property type="project" value="InterPro"/>
</dbReference>
<dbReference type="SUPFAM" id="SSF52777">
    <property type="entry name" value="CoA-dependent acyltransferases"/>
    <property type="match status" value="1"/>
</dbReference>
<dbReference type="AlphaFoldDB" id="A0A9D1ABP2"/>
<dbReference type="PANTHER" id="PTHR38474">
    <property type="entry name" value="SLR0299 PROTEIN"/>
    <property type="match status" value="1"/>
</dbReference>
<dbReference type="EMBL" id="DVGK01000076">
    <property type="protein sequence ID" value="HIR13578.1"/>
    <property type="molecule type" value="Genomic_DNA"/>
</dbReference>
<dbReference type="Pfam" id="PF00302">
    <property type="entry name" value="CAT"/>
    <property type="match status" value="1"/>
</dbReference>
<protein>
    <recommendedName>
        <fullName evidence="3">Chloramphenicol acetyltransferase</fullName>
    </recommendedName>
</protein>
<reference evidence="1" key="1">
    <citation type="submission" date="2020-10" db="EMBL/GenBank/DDBJ databases">
        <authorList>
            <person name="Gilroy R."/>
        </authorList>
    </citation>
    <scope>NUCLEOTIDE SEQUENCE</scope>
    <source>
        <strain evidence="1">ChiSjej4B22-8148</strain>
    </source>
</reference>
<proteinExistence type="predicted"/>
<sequence>MSYASLIQPVPVPADSNPRITWGKYFSQSEQILLPVSVLCHHALVDARPISEFYQILSQEMREID</sequence>
<name>A0A9D1ABP2_9FIRM</name>